<gene>
    <name evidence="2" type="ORF">G3M99_16415</name>
</gene>
<sequence>MLNVIKRDLKIQLLSLKGSQFIVLLISMTVIAMTQGQDFINYLIMVFVIGGLSYTELESRDGVYKSTLSYPCTRKDYVLGKFIASIVVAMIGCIVSIILNEILLIAIPTKFAGVNIHSLKSILLYSLVILSMYYFSYFSLGIKAAKISYYVTLVVFMIGFMFINNIFKFNQGNITKFISNTSIQFNIILIMGVLAITGILATLSVVIYEKRDL</sequence>
<feature type="transmembrane region" description="Helical" evidence="1">
    <location>
        <begin position="39"/>
        <end position="57"/>
    </location>
</feature>
<dbReference type="EMBL" id="JAAGPU010000043">
    <property type="protein sequence ID" value="NEU06398.1"/>
    <property type="molecule type" value="Genomic_DNA"/>
</dbReference>
<proteinExistence type="predicted"/>
<feature type="transmembrane region" description="Helical" evidence="1">
    <location>
        <begin position="78"/>
        <end position="107"/>
    </location>
</feature>
<accession>A0A6M0H7P9</accession>
<dbReference type="RefSeq" id="WP_199870837.1">
    <property type="nucleotide sequence ID" value="NZ_JAAGPU010000043.1"/>
</dbReference>
<evidence type="ECO:0000313" key="2">
    <source>
        <dbReference type="EMBL" id="NEU06398.1"/>
    </source>
</evidence>
<evidence type="ECO:0008006" key="4">
    <source>
        <dbReference type="Google" id="ProtNLM"/>
    </source>
</evidence>
<protein>
    <recommendedName>
        <fullName evidence="4">ABC-2 transporter permease</fullName>
    </recommendedName>
</protein>
<name>A0A6M0H7P9_9CLOT</name>
<dbReference type="AlphaFoldDB" id="A0A6M0H7P9"/>
<evidence type="ECO:0000256" key="1">
    <source>
        <dbReference type="SAM" id="Phobius"/>
    </source>
</evidence>
<organism evidence="2 3">
    <name type="scientific">Clostridium senegalense</name>
    <dbReference type="NCBI Taxonomy" id="1465809"/>
    <lineage>
        <taxon>Bacteria</taxon>
        <taxon>Bacillati</taxon>
        <taxon>Bacillota</taxon>
        <taxon>Clostridia</taxon>
        <taxon>Eubacteriales</taxon>
        <taxon>Clostridiaceae</taxon>
        <taxon>Clostridium</taxon>
    </lineage>
</organism>
<dbReference type="Pfam" id="PF13346">
    <property type="entry name" value="ABC2_membrane_5"/>
    <property type="match status" value="1"/>
</dbReference>
<feature type="transmembrane region" description="Helical" evidence="1">
    <location>
        <begin position="147"/>
        <end position="167"/>
    </location>
</feature>
<reference evidence="2 3" key="1">
    <citation type="submission" date="2020-02" db="EMBL/GenBank/DDBJ databases">
        <title>Genome assembly of a novel Clostridium senegalense strain.</title>
        <authorList>
            <person name="Gupta T.B."/>
            <person name="Jauregui R."/>
            <person name="Maclean P."/>
            <person name="Nawarathana A."/>
            <person name="Brightwell G."/>
        </authorList>
    </citation>
    <scope>NUCLEOTIDE SEQUENCE [LARGE SCALE GENOMIC DNA]</scope>
    <source>
        <strain evidence="2 3">AGRFS4</strain>
    </source>
</reference>
<dbReference type="InterPro" id="IPR025699">
    <property type="entry name" value="ABC2_memb-like"/>
</dbReference>
<dbReference type="Proteomes" id="UP000481872">
    <property type="component" value="Unassembled WGS sequence"/>
</dbReference>
<evidence type="ECO:0000313" key="3">
    <source>
        <dbReference type="Proteomes" id="UP000481872"/>
    </source>
</evidence>
<keyword evidence="1" id="KW-1133">Transmembrane helix</keyword>
<feature type="transmembrane region" description="Helical" evidence="1">
    <location>
        <begin position="12"/>
        <end position="33"/>
    </location>
</feature>
<feature type="transmembrane region" description="Helical" evidence="1">
    <location>
        <begin position="187"/>
        <end position="208"/>
    </location>
</feature>
<keyword evidence="1" id="KW-0472">Membrane</keyword>
<keyword evidence="3" id="KW-1185">Reference proteome</keyword>
<comment type="caution">
    <text evidence="2">The sequence shown here is derived from an EMBL/GenBank/DDBJ whole genome shotgun (WGS) entry which is preliminary data.</text>
</comment>
<feature type="transmembrane region" description="Helical" evidence="1">
    <location>
        <begin position="122"/>
        <end position="140"/>
    </location>
</feature>
<keyword evidence="1" id="KW-0812">Transmembrane</keyword>